<proteinExistence type="predicted"/>
<keyword evidence="2" id="KW-0804">Transcription</keyword>
<keyword evidence="6" id="KW-1185">Reference proteome</keyword>
<evidence type="ECO:0000256" key="1">
    <source>
        <dbReference type="ARBA" id="ARBA00023015"/>
    </source>
</evidence>
<organism evidence="5 6">
    <name type="scientific">Jatrophihabitans cynanchi</name>
    <dbReference type="NCBI Taxonomy" id="2944128"/>
    <lineage>
        <taxon>Bacteria</taxon>
        <taxon>Bacillati</taxon>
        <taxon>Actinomycetota</taxon>
        <taxon>Actinomycetes</taxon>
        <taxon>Jatrophihabitantales</taxon>
        <taxon>Jatrophihabitantaceae</taxon>
        <taxon>Jatrophihabitans</taxon>
    </lineage>
</organism>
<evidence type="ECO:0000256" key="3">
    <source>
        <dbReference type="SAM" id="MobiDB-lite"/>
    </source>
</evidence>
<dbReference type="InterPro" id="IPR041916">
    <property type="entry name" value="Anti_sigma_zinc_sf"/>
</dbReference>
<protein>
    <submittedName>
        <fullName evidence="5">Zf-HC2 domain-containing protein</fullName>
    </submittedName>
</protein>
<dbReference type="EMBL" id="CP097463">
    <property type="protein sequence ID" value="WAX58603.1"/>
    <property type="molecule type" value="Genomic_DNA"/>
</dbReference>
<dbReference type="Proteomes" id="UP001164693">
    <property type="component" value="Chromosome"/>
</dbReference>
<name>A0ABY7K3W7_9ACTN</name>
<feature type="region of interest" description="Disordered" evidence="3">
    <location>
        <begin position="138"/>
        <end position="174"/>
    </location>
</feature>
<evidence type="ECO:0000313" key="6">
    <source>
        <dbReference type="Proteomes" id="UP001164693"/>
    </source>
</evidence>
<accession>A0ABY7K3W7</accession>
<evidence type="ECO:0000259" key="4">
    <source>
        <dbReference type="Pfam" id="PF13490"/>
    </source>
</evidence>
<reference evidence="5" key="1">
    <citation type="submission" date="2022-05" db="EMBL/GenBank/DDBJ databases">
        <title>Jatrophihabitans sp. SB3-54 whole genome sequence.</title>
        <authorList>
            <person name="Suh M.K."/>
            <person name="Eom M.K."/>
            <person name="Kim J.S."/>
            <person name="Kim H.S."/>
            <person name="Do H.E."/>
            <person name="Shin Y.K."/>
            <person name="Lee J.-S."/>
        </authorList>
    </citation>
    <scope>NUCLEOTIDE SEQUENCE</scope>
    <source>
        <strain evidence="5">SB3-54</strain>
    </source>
</reference>
<keyword evidence="1" id="KW-0805">Transcription regulation</keyword>
<evidence type="ECO:0000256" key="2">
    <source>
        <dbReference type="ARBA" id="ARBA00023163"/>
    </source>
</evidence>
<sequence>MKPQHLSDEAIAAFADNVLTGHARERARRHTAECPECAYSVAVQREAVWALRAAPAPSLPSGLLDRLREVPASTAISVLPTAIGPDGSTMFATFGSMAPVGVAALAPEPGPERSHRRRPMISTAAAVAVAGVLVAGSAAHASGAQRPEPVPPPASNIPAHVQPAGYAPAADDGH</sequence>
<dbReference type="RefSeq" id="WP_269445142.1">
    <property type="nucleotide sequence ID" value="NZ_CP097463.1"/>
</dbReference>
<feature type="domain" description="Putative zinc-finger" evidence="4">
    <location>
        <begin position="9"/>
        <end position="38"/>
    </location>
</feature>
<dbReference type="Pfam" id="PF13490">
    <property type="entry name" value="zf-HC2"/>
    <property type="match status" value="1"/>
</dbReference>
<gene>
    <name evidence="5" type="ORF">M6B22_07510</name>
</gene>
<dbReference type="Gene3D" id="1.10.10.1320">
    <property type="entry name" value="Anti-sigma factor, zinc-finger domain"/>
    <property type="match status" value="1"/>
</dbReference>
<evidence type="ECO:0000313" key="5">
    <source>
        <dbReference type="EMBL" id="WAX58603.1"/>
    </source>
</evidence>
<dbReference type="InterPro" id="IPR027383">
    <property type="entry name" value="Znf_put"/>
</dbReference>